<feature type="region of interest" description="Disordered" evidence="1">
    <location>
        <begin position="1"/>
        <end position="23"/>
    </location>
</feature>
<keyword evidence="2" id="KW-0812">Transmembrane</keyword>
<evidence type="ECO:0000256" key="2">
    <source>
        <dbReference type="SAM" id="Phobius"/>
    </source>
</evidence>
<dbReference type="AlphaFoldDB" id="A0A3D8VGX5"/>
<dbReference type="PANTHER" id="PTHR11614">
    <property type="entry name" value="PHOSPHOLIPASE-RELATED"/>
    <property type="match status" value="1"/>
</dbReference>
<dbReference type="GO" id="GO:0016787">
    <property type="term" value="F:hydrolase activity"/>
    <property type="evidence" value="ECO:0007669"/>
    <property type="project" value="UniProtKB-KW"/>
</dbReference>
<sequence>MALPEDENREHPGVEDNDDDPAHAQGLTHLIRRSLSGVGTFARRLLLGVVLLVVALVAIRAYLSTQGPPLRPWQTIVPEEPDAAAIAKMDWRAWVQAETAMFDQVHRKLRAQLDPSDHTPLNRYYDESITSPLRFDRDWNRSFVFEPERKPRGVAVMLHGLTDSPYSMRSLAALYREHGFVVLVPRMPGHGTVPAGLTREGRAEWNAVTDMAMREAQRRAGDALPIHLVGYSNGAALALLHEMRWIERGQRSDVDRIVLLSPMIEVNRFARYAGLAGVPAFFSRYAKSAWLDLMPEYNPFKYNSFPVRAARESYLVTADLQRSLETVARQNRISQLPPILAFQSIVDDTVSARAVMTRLFDVLPDNGSELVLFDVNRSRVMAPMLRAAATNWTRDALQRPRDYTLTVLGVTSQDDAAVLARSRPARAGAITAQPIGMAYPAEVYSLSHVALPFADDDPLYGMHPEGQGGLRLGAVAVRGERNALVVSQDVLSRLGSNPFHGWMLARIAATVDAKNR</sequence>
<accession>A0A3D8VGX5</accession>
<dbReference type="SUPFAM" id="SSF53474">
    <property type="entry name" value="alpha/beta-Hydrolases"/>
    <property type="match status" value="1"/>
</dbReference>
<gene>
    <name evidence="4" type="ORF">DX912_03505</name>
</gene>
<protein>
    <submittedName>
        <fullName evidence="4">Alpha/beta hydrolase</fullName>
    </submittedName>
</protein>
<evidence type="ECO:0000313" key="4">
    <source>
        <dbReference type="EMBL" id="RDY68585.1"/>
    </source>
</evidence>
<dbReference type="Pfam" id="PF12146">
    <property type="entry name" value="Hydrolase_4"/>
    <property type="match status" value="1"/>
</dbReference>
<proteinExistence type="predicted"/>
<dbReference type="Gene3D" id="3.40.50.1820">
    <property type="entry name" value="alpha/beta hydrolase"/>
    <property type="match status" value="1"/>
</dbReference>
<dbReference type="EMBL" id="QTJR01000002">
    <property type="protein sequence ID" value="RDY68585.1"/>
    <property type="molecule type" value="Genomic_DNA"/>
</dbReference>
<evidence type="ECO:0000313" key="5">
    <source>
        <dbReference type="Proteomes" id="UP000256829"/>
    </source>
</evidence>
<keyword evidence="5" id="KW-1185">Reference proteome</keyword>
<name>A0A3D8VGX5_9GAMM</name>
<evidence type="ECO:0000256" key="1">
    <source>
        <dbReference type="SAM" id="MobiDB-lite"/>
    </source>
</evidence>
<dbReference type="InterPro" id="IPR051044">
    <property type="entry name" value="MAG_DAG_Lipase"/>
</dbReference>
<feature type="transmembrane region" description="Helical" evidence="2">
    <location>
        <begin position="41"/>
        <end position="63"/>
    </location>
</feature>
<comment type="caution">
    <text evidence="4">The sequence shown here is derived from an EMBL/GenBank/DDBJ whole genome shotgun (WGS) entry which is preliminary data.</text>
</comment>
<dbReference type="InterPro" id="IPR029058">
    <property type="entry name" value="AB_hydrolase_fold"/>
</dbReference>
<dbReference type="Proteomes" id="UP000256829">
    <property type="component" value="Unassembled WGS sequence"/>
</dbReference>
<organism evidence="4 5">
    <name type="scientific">Lysobacter soli</name>
    <dbReference type="NCBI Taxonomy" id="453783"/>
    <lineage>
        <taxon>Bacteria</taxon>
        <taxon>Pseudomonadati</taxon>
        <taxon>Pseudomonadota</taxon>
        <taxon>Gammaproteobacteria</taxon>
        <taxon>Lysobacterales</taxon>
        <taxon>Lysobacteraceae</taxon>
        <taxon>Lysobacter</taxon>
    </lineage>
</organism>
<feature type="compositionally biased region" description="Basic and acidic residues" evidence="1">
    <location>
        <begin position="1"/>
        <end position="14"/>
    </location>
</feature>
<dbReference type="InterPro" id="IPR022742">
    <property type="entry name" value="Hydrolase_4"/>
</dbReference>
<reference evidence="4 5" key="1">
    <citation type="submission" date="2018-08" db="EMBL/GenBank/DDBJ databases">
        <title>Lysobacter soli KCTC 22011, whole genome shotgun sequence.</title>
        <authorList>
            <person name="Zhang X."/>
            <person name="Feng G."/>
            <person name="Zhu H."/>
        </authorList>
    </citation>
    <scope>NUCLEOTIDE SEQUENCE [LARGE SCALE GENOMIC DNA]</scope>
    <source>
        <strain evidence="4 5">KCTC 22011</strain>
    </source>
</reference>
<dbReference type="RefSeq" id="WP_115841098.1">
    <property type="nucleotide sequence ID" value="NZ_CP183976.1"/>
</dbReference>
<feature type="domain" description="Serine aminopeptidase S33" evidence="3">
    <location>
        <begin position="150"/>
        <end position="269"/>
    </location>
</feature>
<evidence type="ECO:0000259" key="3">
    <source>
        <dbReference type="Pfam" id="PF12146"/>
    </source>
</evidence>
<keyword evidence="4" id="KW-0378">Hydrolase</keyword>
<keyword evidence="2" id="KW-1133">Transmembrane helix</keyword>
<keyword evidence="2" id="KW-0472">Membrane</keyword>